<keyword evidence="4 8" id="KW-0028">Amino-acid biosynthesis</keyword>
<dbReference type="EC" id="2.5.1.54" evidence="8"/>
<protein>
    <recommendedName>
        <fullName evidence="8">Phospho-2-dehydro-3-deoxyheptonate aldolase</fullName>
        <ecNumber evidence="8">2.5.1.54</ecNumber>
    </recommendedName>
</protein>
<keyword evidence="11" id="KW-1185">Reference proteome</keyword>
<dbReference type="Pfam" id="PF00793">
    <property type="entry name" value="DAHP_synth_1"/>
    <property type="match status" value="1"/>
</dbReference>
<evidence type="ECO:0000313" key="10">
    <source>
        <dbReference type="EMBL" id="TRM63160.1"/>
    </source>
</evidence>
<name>A0A550CEF7_9AGAR</name>
<gene>
    <name evidence="10" type="ORF">BD626DRAFT_495719</name>
</gene>
<accession>A0A550CEF7</accession>
<sequence length="393" mass="42280">MTAETRPSPFRFPVQADAKSRELNDGSLDRRIIGYDPLIQPLLLISQHPASATTQATVARGRAEAAAVINGQDDRVLVIVGPCSIHDPEQALAYARLLQAELEAKRWPNLVIIMRAYFEKPRTTVGWKGLINDPDIDGSFKINKGLSTARGLLCALTDLGVPVGSELLDTISPQFLSDLTSWAAIGARTTESQLHRELASGVSFPVGFKNGTDGGVTVAIDAMHSASNPHAFMGVTPQGLASIVKTTGNPHLHIILRGGTHGPNYAPDELRKVVGDVRKRSGGRWPSVMVDCSHGNSQKDYRNQPKVLHSLCQTLAGEAGQDAADIAPHITGVMIESNLNEGRQDVPDVENARAHLRHGVSITDACVAWDTTLTMLDELNAAVGKRRENKAAK</sequence>
<evidence type="ECO:0000256" key="1">
    <source>
        <dbReference type="ARBA" id="ARBA00003726"/>
    </source>
</evidence>
<dbReference type="PANTHER" id="PTHR21225:SF12">
    <property type="entry name" value="PHOSPHO-2-DEHYDRO-3-DEOXYHEPTONATE ALDOLASE, TYROSINE-INHIBITED"/>
    <property type="match status" value="1"/>
</dbReference>
<feature type="domain" description="DAHP synthetase I/KDSA" evidence="9">
    <location>
        <begin position="67"/>
        <end position="374"/>
    </location>
</feature>
<evidence type="ECO:0000256" key="5">
    <source>
        <dbReference type="ARBA" id="ARBA00022679"/>
    </source>
</evidence>
<reference evidence="10 11" key="1">
    <citation type="journal article" date="2019" name="New Phytol.">
        <title>Comparative genomics reveals unique wood-decay strategies and fruiting body development in the Schizophyllaceae.</title>
        <authorList>
            <person name="Almasi E."/>
            <person name="Sahu N."/>
            <person name="Krizsan K."/>
            <person name="Balint B."/>
            <person name="Kovacs G.M."/>
            <person name="Kiss B."/>
            <person name="Cseklye J."/>
            <person name="Drula E."/>
            <person name="Henrissat B."/>
            <person name="Nagy I."/>
            <person name="Chovatia M."/>
            <person name="Adam C."/>
            <person name="LaButti K."/>
            <person name="Lipzen A."/>
            <person name="Riley R."/>
            <person name="Grigoriev I.V."/>
            <person name="Nagy L.G."/>
        </authorList>
    </citation>
    <scope>NUCLEOTIDE SEQUENCE [LARGE SCALE GENOMIC DNA]</scope>
    <source>
        <strain evidence="10 11">NL-1724</strain>
    </source>
</reference>
<evidence type="ECO:0000256" key="6">
    <source>
        <dbReference type="ARBA" id="ARBA00023141"/>
    </source>
</evidence>
<dbReference type="InterPro" id="IPR013785">
    <property type="entry name" value="Aldolase_TIM"/>
</dbReference>
<proteinExistence type="inferred from homology"/>
<dbReference type="InterPro" id="IPR006218">
    <property type="entry name" value="DAHP1/KDSA"/>
</dbReference>
<dbReference type="GO" id="GO:0008652">
    <property type="term" value="P:amino acid biosynthetic process"/>
    <property type="evidence" value="ECO:0007669"/>
    <property type="project" value="UniProtKB-KW"/>
</dbReference>
<dbReference type="GO" id="GO:0005737">
    <property type="term" value="C:cytoplasm"/>
    <property type="evidence" value="ECO:0007669"/>
    <property type="project" value="TreeGrafter"/>
</dbReference>
<dbReference type="OrthoDB" id="4699125at2759"/>
<comment type="function">
    <text evidence="1">Stereospecific condensation of phosphoenolpyruvate (PEP) and D-erythrose-4-phosphate (E4P) giving rise to 3-deoxy-D-arabino-heptulosonate-7-phosphate (DAHP).</text>
</comment>
<dbReference type="FunFam" id="3.20.20.70:FF:000005">
    <property type="entry name" value="Phospho-2-dehydro-3-deoxyheptonate aldolase"/>
    <property type="match status" value="1"/>
</dbReference>
<dbReference type="NCBIfam" id="NF009395">
    <property type="entry name" value="PRK12755.1"/>
    <property type="match status" value="1"/>
</dbReference>
<dbReference type="NCBIfam" id="TIGR00034">
    <property type="entry name" value="aroFGH"/>
    <property type="match status" value="1"/>
</dbReference>
<dbReference type="Proteomes" id="UP000320762">
    <property type="component" value="Unassembled WGS sequence"/>
</dbReference>
<dbReference type="PANTHER" id="PTHR21225">
    <property type="entry name" value="PHOSPHO-2-DEHYDRO-3-DEOXYHEPTONATE ALDOLASE DAHP SYNTHETASE"/>
    <property type="match status" value="1"/>
</dbReference>
<evidence type="ECO:0000313" key="11">
    <source>
        <dbReference type="Proteomes" id="UP000320762"/>
    </source>
</evidence>
<dbReference type="EMBL" id="VDMD01000010">
    <property type="protein sequence ID" value="TRM63160.1"/>
    <property type="molecule type" value="Genomic_DNA"/>
</dbReference>
<comment type="pathway">
    <text evidence="2">Metabolic intermediate biosynthesis; chorismate biosynthesis; chorismate from D-erythrose 4-phosphate and phosphoenolpyruvate: step 1/7.</text>
</comment>
<dbReference type="SUPFAM" id="SSF51569">
    <property type="entry name" value="Aldolase"/>
    <property type="match status" value="1"/>
</dbReference>
<evidence type="ECO:0000256" key="7">
    <source>
        <dbReference type="ARBA" id="ARBA00047508"/>
    </source>
</evidence>
<evidence type="ECO:0000259" key="9">
    <source>
        <dbReference type="Pfam" id="PF00793"/>
    </source>
</evidence>
<organism evidence="10 11">
    <name type="scientific">Schizophyllum amplum</name>
    <dbReference type="NCBI Taxonomy" id="97359"/>
    <lineage>
        <taxon>Eukaryota</taxon>
        <taxon>Fungi</taxon>
        <taxon>Dikarya</taxon>
        <taxon>Basidiomycota</taxon>
        <taxon>Agaricomycotina</taxon>
        <taxon>Agaricomycetes</taxon>
        <taxon>Agaricomycetidae</taxon>
        <taxon>Agaricales</taxon>
        <taxon>Schizophyllaceae</taxon>
        <taxon>Schizophyllum</taxon>
    </lineage>
</organism>
<dbReference type="AlphaFoldDB" id="A0A550CEF7"/>
<keyword evidence="5 8" id="KW-0808">Transferase</keyword>
<evidence type="ECO:0000256" key="8">
    <source>
        <dbReference type="PIRNR" id="PIRNR001361"/>
    </source>
</evidence>
<comment type="caution">
    <text evidence="10">The sequence shown here is derived from an EMBL/GenBank/DDBJ whole genome shotgun (WGS) entry which is preliminary data.</text>
</comment>
<dbReference type="GO" id="GO:0009073">
    <property type="term" value="P:aromatic amino acid family biosynthetic process"/>
    <property type="evidence" value="ECO:0007669"/>
    <property type="project" value="UniProtKB-KW"/>
</dbReference>
<dbReference type="Gene3D" id="3.20.20.70">
    <property type="entry name" value="Aldolase class I"/>
    <property type="match status" value="1"/>
</dbReference>
<dbReference type="PIRSF" id="PIRSF001361">
    <property type="entry name" value="DAHP_synthase"/>
    <property type="match status" value="1"/>
</dbReference>
<keyword evidence="6 8" id="KW-0057">Aromatic amino acid biosynthesis</keyword>
<dbReference type="STRING" id="97359.A0A550CEF7"/>
<evidence type="ECO:0000256" key="2">
    <source>
        <dbReference type="ARBA" id="ARBA00004688"/>
    </source>
</evidence>
<comment type="catalytic activity">
    <reaction evidence="7 8">
        <text>D-erythrose 4-phosphate + phosphoenolpyruvate + H2O = 7-phospho-2-dehydro-3-deoxy-D-arabino-heptonate + phosphate</text>
        <dbReference type="Rhea" id="RHEA:14717"/>
        <dbReference type="ChEBI" id="CHEBI:15377"/>
        <dbReference type="ChEBI" id="CHEBI:16897"/>
        <dbReference type="ChEBI" id="CHEBI:43474"/>
        <dbReference type="ChEBI" id="CHEBI:58394"/>
        <dbReference type="ChEBI" id="CHEBI:58702"/>
        <dbReference type="EC" id="2.5.1.54"/>
    </reaction>
</comment>
<comment type="similarity">
    <text evidence="3 8">Belongs to the class-I DAHP synthase family.</text>
</comment>
<evidence type="ECO:0000256" key="3">
    <source>
        <dbReference type="ARBA" id="ARBA00007985"/>
    </source>
</evidence>
<dbReference type="InterPro" id="IPR006219">
    <property type="entry name" value="DAHP_synth_1"/>
</dbReference>
<dbReference type="GO" id="GO:0003849">
    <property type="term" value="F:3-deoxy-7-phosphoheptulonate synthase activity"/>
    <property type="evidence" value="ECO:0007669"/>
    <property type="project" value="UniProtKB-EC"/>
</dbReference>
<evidence type="ECO:0000256" key="4">
    <source>
        <dbReference type="ARBA" id="ARBA00022605"/>
    </source>
</evidence>